<feature type="region of interest" description="Disordered" evidence="1">
    <location>
        <begin position="90"/>
        <end position="129"/>
    </location>
</feature>
<reference evidence="3 4" key="1">
    <citation type="submission" date="2014-05" db="EMBL/GenBank/DDBJ databases">
        <title>Draft genome sequence of a rare smut relative, Tilletiaria anomala UBC 951.</title>
        <authorList>
            <consortium name="DOE Joint Genome Institute"/>
            <person name="Toome M."/>
            <person name="Kuo A."/>
            <person name="Henrissat B."/>
            <person name="Lipzen A."/>
            <person name="Tritt A."/>
            <person name="Yoshinaga Y."/>
            <person name="Zane M."/>
            <person name="Barry K."/>
            <person name="Grigoriev I.V."/>
            <person name="Spatafora J.W."/>
            <person name="Aimea M.C."/>
        </authorList>
    </citation>
    <scope>NUCLEOTIDE SEQUENCE [LARGE SCALE GENOMIC DNA]</scope>
    <source>
        <strain evidence="3 4">UBC 951</strain>
    </source>
</reference>
<evidence type="ECO:0000256" key="1">
    <source>
        <dbReference type="SAM" id="MobiDB-lite"/>
    </source>
</evidence>
<feature type="compositionally biased region" description="Basic residues" evidence="1">
    <location>
        <begin position="1302"/>
        <end position="1323"/>
    </location>
</feature>
<proteinExistence type="predicted"/>
<feature type="domain" description="Arrestin C-terminal-like" evidence="2">
    <location>
        <begin position="703"/>
        <end position="862"/>
    </location>
</feature>
<dbReference type="EMBL" id="JMSN01000023">
    <property type="protein sequence ID" value="KDN48840.1"/>
    <property type="molecule type" value="Genomic_DNA"/>
</dbReference>
<dbReference type="HOGENOM" id="CLU_239004_0_0_1"/>
<accession>A0A066WDM9</accession>
<dbReference type="GO" id="GO:0070086">
    <property type="term" value="P:ubiquitin-dependent endocytosis"/>
    <property type="evidence" value="ECO:0007669"/>
    <property type="project" value="TreeGrafter"/>
</dbReference>
<dbReference type="PANTHER" id="PTHR11188">
    <property type="entry name" value="ARRESTIN DOMAIN CONTAINING PROTEIN"/>
    <property type="match status" value="1"/>
</dbReference>
<dbReference type="InterPro" id="IPR050357">
    <property type="entry name" value="Arrestin_domain-protein"/>
</dbReference>
<feature type="region of interest" description="Disordered" evidence="1">
    <location>
        <begin position="1"/>
        <end position="28"/>
    </location>
</feature>
<dbReference type="GO" id="GO:0031625">
    <property type="term" value="F:ubiquitin protein ligase binding"/>
    <property type="evidence" value="ECO:0007669"/>
    <property type="project" value="TreeGrafter"/>
</dbReference>
<dbReference type="GO" id="GO:0030674">
    <property type="term" value="F:protein-macromolecule adaptor activity"/>
    <property type="evidence" value="ECO:0007669"/>
    <property type="project" value="TreeGrafter"/>
</dbReference>
<dbReference type="OrthoDB" id="298939at2759"/>
<keyword evidence="4" id="KW-1185">Reference proteome</keyword>
<dbReference type="GeneID" id="25265934"/>
<protein>
    <recommendedName>
        <fullName evidence="2">Arrestin C-terminal-like domain-containing protein</fullName>
    </recommendedName>
</protein>
<feature type="compositionally biased region" description="Low complexity" evidence="1">
    <location>
        <begin position="1451"/>
        <end position="1463"/>
    </location>
</feature>
<comment type="caution">
    <text evidence="3">The sequence shown here is derived from an EMBL/GenBank/DDBJ whole genome shotgun (WGS) entry which is preliminary data.</text>
</comment>
<feature type="compositionally biased region" description="Low complexity" evidence="1">
    <location>
        <begin position="107"/>
        <end position="121"/>
    </location>
</feature>
<dbReference type="SMART" id="SM01017">
    <property type="entry name" value="Arrestin_C"/>
    <property type="match status" value="1"/>
</dbReference>
<evidence type="ECO:0000259" key="2">
    <source>
        <dbReference type="SMART" id="SM01017"/>
    </source>
</evidence>
<dbReference type="Proteomes" id="UP000027361">
    <property type="component" value="Unassembled WGS sequence"/>
</dbReference>
<dbReference type="STRING" id="1037660.A0A066WDM9"/>
<feature type="region of interest" description="Disordered" evidence="1">
    <location>
        <begin position="1199"/>
        <end position="1228"/>
    </location>
</feature>
<gene>
    <name evidence="3" type="ORF">K437DRAFT_267502</name>
</gene>
<dbReference type="GO" id="GO:0005886">
    <property type="term" value="C:plasma membrane"/>
    <property type="evidence" value="ECO:0007669"/>
    <property type="project" value="TreeGrafter"/>
</dbReference>
<feature type="region of interest" description="Disordered" evidence="1">
    <location>
        <begin position="374"/>
        <end position="401"/>
    </location>
</feature>
<evidence type="ECO:0000313" key="4">
    <source>
        <dbReference type="Proteomes" id="UP000027361"/>
    </source>
</evidence>
<dbReference type="Gene3D" id="2.60.40.640">
    <property type="match status" value="1"/>
</dbReference>
<dbReference type="InParanoid" id="A0A066WDM9"/>
<evidence type="ECO:0000313" key="3">
    <source>
        <dbReference type="EMBL" id="KDN48840.1"/>
    </source>
</evidence>
<feature type="region of interest" description="Disordered" evidence="1">
    <location>
        <begin position="1389"/>
        <end position="1426"/>
    </location>
</feature>
<feature type="compositionally biased region" description="Low complexity" evidence="1">
    <location>
        <begin position="1327"/>
        <end position="1365"/>
    </location>
</feature>
<dbReference type="InterPro" id="IPR014756">
    <property type="entry name" value="Ig_E-set"/>
</dbReference>
<dbReference type="OMA" id="THNLRGA"/>
<organism evidence="3 4">
    <name type="scientific">Tilletiaria anomala (strain ATCC 24038 / CBS 436.72 / UBC 951)</name>
    <dbReference type="NCBI Taxonomy" id="1037660"/>
    <lineage>
        <taxon>Eukaryota</taxon>
        <taxon>Fungi</taxon>
        <taxon>Dikarya</taxon>
        <taxon>Basidiomycota</taxon>
        <taxon>Ustilaginomycotina</taxon>
        <taxon>Exobasidiomycetes</taxon>
        <taxon>Georgefischeriales</taxon>
        <taxon>Tilletiariaceae</taxon>
        <taxon>Tilletiaria</taxon>
    </lineage>
</organism>
<dbReference type="InterPro" id="IPR011022">
    <property type="entry name" value="Arrestin_C-like"/>
</dbReference>
<dbReference type="RefSeq" id="XP_013244206.1">
    <property type="nucleotide sequence ID" value="XM_013388752.1"/>
</dbReference>
<feature type="region of interest" description="Disordered" evidence="1">
    <location>
        <begin position="1448"/>
        <end position="1478"/>
    </location>
</feature>
<dbReference type="SUPFAM" id="SSF81296">
    <property type="entry name" value="E set domains"/>
    <property type="match status" value="1"/>
</dbReference>
<feature type="compositionally biased region" description="Polar residues" evidence="1">
    <location>
        <begin position="1291"/>
        <end position="1301"/>
    </location>
</feature>
<sequence length="1640" mass="172528">MTVDKRGGTARKAPRSGGHLPARNVRIASGAPGILGHAAGHVDSTPSSFTPSTVCSIDGVDDGSVSAMTASSASTDFVPQQPDRLKLSQAVAAMSSESLDSAMDTPGSLTSDSRTSKSSGRPANITRRPNVIRKHASQPNFGAAGRRPQTAPQLQAHALRPERMMQRTQTQVAPAGPTMAMQRSFTQMQPNPAAEAAPVLTTAQLQQHFRVGGLYSHNGEEMNFLPPAVQEQHFSRLRHSQSAMNPRAQMMIGPSFSLNASNRADTAGAAIDATAANGAPYTLSRSRNGSTFSSLYDGVHKKAAASTTAMMATVSSGTSAAEGIDAIVPMRSMRGMRGLEQAERGETMISLDRHGGGFETGERIMPDEVKRMEEQDVISSRRNSQVSTDLGPLDSASSIGTNNSALADRAGTAAMAMVNSGSSAGQSMLRSSTSLSALSSASSLDRQGTLLSASAHPARRSRELSRVLGNTSKKLNDPVEPHSSSDSLAAVATSQAILEHGRSGKARVELDMLLESDLIVEGGQLRGRMVLKIRKDTDKEGAVKLMQPKVRVVGFEELIGDDIRYIFYHQAAIVTADASESFILHGSPIFSAPERGGQKHPIYSSAADEEGYFTAKEGEHFIPFSLDIPVGKGAKGTYRGKHACVRYIAIGSVKLKSGNDANRSIAHFYRHIDLFPYLNPAVALSSAPKPIQASVSKGLFMGGQGKVHLTASLHRSNWVAGQRVYVRVGVQNETSKKIKSVTLALLRTLTLFRPREDLNLGQGGRDIDPDACVTSTSRKKLTEETLEMGQRGANGTVTARGWWTGVSPGGSVDFSHSMAIPHDALSIVRGRHVEVLYSIKVSLSSSMSSTVSVELPLRVINFVSLDPPPGKVTTAQQGWQQTPAAEAPLIDRVRSMEVLKSPVKAAAAPSILPPASIETLGSSAEPDDEVSRARRLQHQKSLDFIQHAIRSATARRIGTMPTDDAEPTGLGIAIDDEALNEPTPTPSQTSTMSYESAMSKNASISSASTGPLNPACLPYIHPHDLPDILASQKAVDIDDMDSDEDDEMEVQLNDDSIDEVDIVLGSARLEDQVAPAFGLSLHAAKEDYGDEEEEDREEDVGETTAGTIKPVAILEAPPAELEQRQPVAEAPTLPLPQTEAPIAYMQPENLQKEAPRVLQSVLPTKPASRTSPKTKAALHTATATAAQKPSSVLPPVKIASPKRASPAQRVSPTAAAARMSRTQSGPNLRSRIAMLEAASPAKVELKQKKSFTFATADAPVKTRSSMEALRAKVHPEQTNTRKDLAVAIGQQDGTHSQSSSNAHKKTPQLKHKKPSGRNNRQGRKASAESASTGSSTPDSQASSSPGSSLGPLDSASVASSSPASSIVKTPDTDSSCAHAIEVVHDGQQATRGLGASASKAQTGGQEREHSLRAFASPQKVDVTSRTNIWTTPQKPIAKLRGTVSMANMRGSSASSTSPSAASSEHGDGGAGLPHSSSTHNLRGAALVVPSVRNKIAALESRQATLRELTGAGGNDSDSCASTNTTPKAGKRLSTTSAGGAALTPTGRVAQLAASAEAKGSALPRRRPPIDGDGSGSVSGSPTKVGKATCSAAAAVGTLARKGSAHSVSSSAAGDRPEYLRRPPSVLSFKAPVFKPAHMRT</sequence>
<feature type="region of interest" description="Disordered" evidence="1">
    <location>
        <begin position="1508"/>
        <end position="1583"/>
    </location>
</feature>
<feature type="region of interest" description="Disordered" evidence="1">
    <location>
        <begin position="1290"/>
        <end position="1372"/>
    </location>
</feature>
<feature type="compositionally biased region" description="Polar residues" evidence="1">
    <location>
        <begin position="1515"/>
        <end position="1537"/>
    </location>
</feature>
<feature type="compositionally biased region" description="Polar residues" evidence="1">
    <location>
        <begin position="377"/>
        <end position="388"/>
    </location>
</feature>
<dbReference type="InterPro" id="IPR014752">
    <property type="entry name" value="Arrestin-like_C"/>
</dbReference>
<name>A0A066WDM9_TILAU</name>
<dbReference type="Pfam" id="PF02752">
    <property type="entry name" value="Arrestin_C"/>
    <property type="match status" value="1"/>
</dbReference>
<dbReference type="PANTHER" id="PTHR11188:SF17">
    <property type="entry name" value="FI21816P1"/>
    <property type="match status" value="1"/>
</dbReference>
<dbReference type="GO" id="GO:0005829">
    <property type="term" value="C:cytosol"/>
    <property type="evidence" value="ECO:0007669"/>
    <property type="project" value="TreeGrafter"/>
</dbReference>